<feature type="domain" description="RING-type" evidence="15">
    <location>
        <begin position="70"/>
        <end position="112"/>
    </location>
</feature>
<evidence type="ECO:0000313" key="18">
    <source>
        <dbReference type="Proteomes" id="UP000008827"/>
    </source>
</evidence>
<evidence type="ECO:0000256" key="1">
    <source>
        <dbReference type="ARBA" id="ARBA00000900"/>
    </source>
</evidence>
<evidence type="ECO:0000259" key="15">
    <source>
        <dbReference type="PROSITE" id="PS50089"/>
    </source>
</evidence>
<keyword evidence="11" id="KW-1133">Transmembrane helix</keyword>
<accession>I1M024</accession>
<keyword evidence="12" id="KW-0472">Membrane</keyword>
<dbReference type="EnsemblPlants" id="KRH20321">
    <property type="protein sequence ID" value="KRH20321"/>
    <property type="gene ID" value="GLYMA_13G170300"/>
</dbReference>
<dbReference type="Pfam" id="PF13639">
    <property type="entry name" value="zf-RING_2"/>
    <property type="match status" value="1"/>
</dbReference>
<dbReference type="SMR" id="I1M024"/>
<dbReference type="GO" id="GO:0016020">
    <property type="term" value="C:membrane"/>
    <property type="evidence" value="ECO:0007669"/>
    <property type="project" value="UniProtKB-SubCell"/>
</dbReference>
<protein>
    <recommendedName>
        <fullName evidence="4">RING-type E3 ubiquitin transferase</fullName>
        <ecNumber evidence="4">2.3.2.27</ecNumber>
    </recommendedName>
</protein>
<comment type="catalytic activity">
    <reaction evidence="1">
        <text>S-ubiquitinyl-[E2 ubiquitin-conjugating enzyme]-L-cysteine + [acceptor protein]-L-lysine = [E2 ubiquitin-conjugating enzyme]-L-cysteine + N(6)-ubiquitinyl-[acceptor protein]-L-lysine.</text>
        <dbReference type="EC" id="2.3.2.27"/>
    </reaction>
</comment>
<keyword evidence="6" id="KW-0812">Transmembrane</keyword>
<dbReference type="eggNOG" id="KOG0800">
    <property type="taxonomic scope" value="Eukaryota"/>
</dbReference>
<dbReference type="Gramene" id="KRH20321">
    <property type="protein sequence ID" value="KRH20321"/>
    <property type="gene ID" value="GLYMA_13G170300"/>
</dbReference>
<dbReference type="PANTHER" id="PTHR45768">
    <property type="entry name" value="E3 UBIQUITIN-PROTEIN LIGASE RNF13-LIKE"/>
    <property type="match status" value="1"/>
</dbReference>
<comment type="similarity">
    <text evidence="13">Belongs to the RING-type zinc finger family. ATL subfamily.</text>
</comment>
<dbReference type="GeneID" id="102667575"/>
<gene>
    <name evidence="17" type="primary">LOC102667575</name>
    <name evidence="16" type="ORF">GLYMA_13G170300</name>
</gene>
<evidence type="ECO:0000256" key="2">
    <source>
        <dbReference type="ARBA" id="ARBA00004167"/>
    </source>
</evidence>
<evidence type="ECO:0000256" key="5">
    <source>
        <dbReference type="ARBA" id="ARBA00022679"/>
    </source>
</evidence>
<dbReference type="GO" id="GO:0061630">
    <property type="term" value="F:ubiquitin protein ligase activity"/>
    <property type="evidence" value="ECO:0007669"/>
    <property type="project" value="UniProtKB-EC"/>
</dbReference>
<evidence type="ECO:0000256" key="8">
    <source>
        <dbReference type="ARBA" id="ARBA00022771"/>
    </source>
</evidence>
<dbReference type="PROSITE" id="PS50089">
    <property type="entry name" value="ZF_RING_2"/>
    <property type="match status" value="1"/>
</dbReference>
<reference evidence="16 17" key="1">
    <citation type="journal article" date="2010" name="Nature">
        <title>Genome sequence of the palaeopolyploid soybean.</title>
        <authorList>
            <person name="Schmutz J."/>
            <person name="Cannon S.B."/>
            <person name="Schlueter J."/>
            <person name="Ma J."/>
            <person name="Mitros T."/>
            <person name="Nelson W."/>
            <person name="Hyten D.L."/>
            <person name="Song Q."/>
            <person name="Thelen J.J."/>
            <person name="Cheng J."/>
            <person name="Xu D."/>
            <person name="Hellsten U."/>
            <person name="May G.D."/>
            <person name="Yu Y."/>
            <person name="Sakurai T."/>
            <person name="Umezawa T."/>
            <person name="Bhattacharyya M.K."/>
            <person name="Sandhu D."/>
            <person name="Valliyodan B."/>
            <person name="Lindquist E."/>
            <person name="Peto M."/>
            <person name="Grant D."/>
            <person name="Shu S."/>
            <person name="Goodstein D."/>
            <person name="Barry K."/>
            <person name="Futrell-Griggs M."/>
            <person name="Abernathy B."/>
            <person name="Du J."/>
            <person name="Tian Z."/>
            <person name="Zhu L."/>
            <person name="Gill N."/>
            <person name="Joshi T."/>
            <person name="Libault M."/>
            <person name="Sethuraman A."/>
            <person name="Zhang X.-C."/>
            <person name="Shinozaki K."/>
            <person name="Nguyen H.T."/>
            <person name="Wing R.A."/>
            <person name="Cregan P."/>
            <person name="Specht J."/>
            <person name="Grimwood J."/>
            <person name="Rokhsar D."/>
            <person name="Stacey G."/>
            <person name="Shoemaker R.C."/>
            <person name="Jackson S.A."/>
        </authorList>
    </citation>
    <scope>NUCLEOTIDE SEQUENCE [LARGE SCALE GENOMIC DNA]</scope>
    <source>
        <strain evidence="17">cv. Williams 82</strain>
        <tissue evidence="16">Callus</tissue>
    </source>
</reference>
<dbReference type="HOGENOM" id="CLU_013137_15_5_1"/>
<dbReference type="PANTHER" id="PTHR45768:SF61">
    <property type="entry name" value="RING-H2 FINGER PROTEIN ATL18"/>
    <property type="match status" value="1"/>
</dbReference>
<dbReference type="SMART" id="SM00184">
    <property type="entry name" value="RING"/>
    <property type="match status" value="1"/>
</dbReference>
<keyword evidence="5" id="KW-0808">Transferase</keyword>
<comment type="pathway">
    <text evidence="3">Protein modification; protein ubiquitination.</text>
</comment>
<evidence type="ECO:0000256" key="7">
    <source>
        <dbReference type="ARBA" id="ARBA00022723"/>
    </source>
</evidence>
<keyword evidence="10" id="KW-0862">Zinc</keyword>
<proteinExistence type="inferred from homology"/>
<keyword evidence="7" id="KW-0479">Metal-binding</keyword>
<dbReference type="AlphaFoldDB" id="I1M024"/>
<evidence type="ECO:0000313" key="17">
    <source>
        <dbReference type="EnsemblPlants" id="KRH20321"/>
    </source>
</evidence>
<name>I1M024_SOYBN</name>
<dbReference type="PaxDb" id="3847-GLYMA13G23930.1"/>
<dbReference type="STRING" id="3847.I1M024"/>
<evidence type="ECO:0000256" key="10">
    <source>
        <dbReference type="ARBA" id="ARBA00022833"/>
    </source>
</evidence>
<evidence type="ECO:0000256" key="12">
    <source>
        <dbReference type="ARBA" id="ARBA00023136"/>
    </source>
</evidence>
<dbReference type="Gene3D" id="3.30.40.10">
    <property type="entry name" value="Zinc/RING finger domain, C3HC4 (zinc finger)"/>
    <property type="match status" value="1"/>
</dbReference>
<sequence length="181" mass="20164">MTVILTVVLLFVGFVFLVLLHVCFSERLFRRGSMVERGANVGRSMSIDDLEMLPCYDYVAKGNTSSPVDCAVCLENLITGDKCRLLPMCKHSFHAQCVDTWLLKTPICPICRCNAHSHSGNQVVGNNDYFVAPNSGSRESQSQQHDNMVLVQLRESLENVPSTNVDIENPTLGSHNLVREH</sequence>
<dbReference type="InterPro" id="IPR001841">
    <property type="entry name" value="Znf_RING"/>
</dbReference>
<dbReference type="OrthoDB" id="8062037at2759"/>
<dbReference type="EC" id="2.3.2.27" evidence="4"/>
<evidence type="ECO:0000256" key="13">
    <source>
        <dbReference type="ARBA" id="ARBA00024209"/>
    </source>
</evidence>
<dbReference type="OMA" id="YVANWDK"/>
<keyword evidence="9" id="KW-0833">Ubl conjugation pathway</keyword>
<reference evidence="17" key="2">
    <citation type="submission" date="2018-02" db="UniProtKB">
        <authorList>
            <consortium name="EnsemblPlants"/>
        </authorList>
    </citation>
    <scope>IDENTIFICATION</scope>
    <source>
        <strain evidence="17">Williams 82</strain>
    </source>
</reference>
<dbReference type="FunFam" id="3.30.40.10:FF:000982">
    <property type="entry name" value="RING-H2 finger protein ATL2K"/>
    <property type="match status" value="1"/>
</dbReference>
<dbReference type="EMBL" id="CM000846">
    <property type="protein sequence ID" value="KRH20321.1"/>
    <property type="molecule type" value="Genomic_DNA"/>
</dbReference>
<comment type="subcellular location">
    <subcellularLocation>
        <location evidence="2">Membrane</location>
        <topology evidence="2">Single-pass membrane protein</topology>
    </subcellularLocation>
</comment>
<keyword evidence="8 14" id="KW-0863">Zinc-finger</keyword>
<keyword evidence="18" id="KW-1185">Reference proteome</keyword>
<dbReference type="InterPro" id="IPR013083">
    <property type="entry name" value="Znf_RING/FYVE/PHD"/>
</dbReference>
<evidence type="ECO:0000256" key="14">
    <source>
        <dbReference type="PROSITE-ProRule" id="PRU00175"/>
    </source>
</evidence>
<evidence type="ECO:0000256" key="3">
    <source>
        <dbReference type="ARBA" id="ARBA00004906"/>
    </source>
</evidence>
<dbReference type="KEGG" id="gmx:102667575"/>
<evidence type="ECO:0000256" key="11">
    <source>
        <dbReference type="ARBA" id="ARBA00022989"/>
    </source>
</evidence>
<dbReference type="GO" id="GO:0008270">
    <property type="term" value="F:zinc ion binding"/>
    <property type="evidence" value="ECO:0007669"/>
    <property type="project" value="UniProtKB-KW"/>
</dbReference>
<organism evidence="16">
    <name type="scientific">Glycine max</name>
    <name type="common">Soybean</name>
    <name type="synonym">Glycine hispida</name>
    <dbReference type="NCBI Taxonomy" id="3847"/>
    <lineage>
        <taxon>Eukaryota</taxon>
        <taxon>Viridiplantae</taxon>
        <taxon>Streptophyta</taxon>
        <taxon>Embryophyta</taxon>
        <taxon>Tracheophyta</taxon>
        <taxon>Spermatophyta</taxon>
        <taxon>Magnoliopsida</taxon>
        <taxon>eudicotyledons</taxon>
        <taxon>Gunneridae</taxon>
        <taxon>Pentapetalae</taxon>
        <taxon>rosids</taxon>
        <taxon>fabids</taxon>
        <taxon>Fabales</taxon>
        <taxon>Fabaceae</taxon>
        <taxon>Papilionoideae</taxon>
        <taxon>50 kb inversion clade</taxon>
        <taxon>NPAAA clade</taxon>
        <taxon>indigoferoid/millettioid clade</taxon>
        <taxon>Phaseoleae</taxon>
        <taxon>Glycine</taxon>
        <taxon>Glycine subgen. Soja</taxon>
    </lineage>
</organism>
<evidence type="ECO:0000256" key="9">
    <source>
        <dbReference type="ARBA" id="ARBA00022786"/>
    </source>
</evidence>
<reference evidence="16" key="3">
    <citation type="submission" date="2018-07" db="EMBL/GenBank/DDBJ databases">
        <title>WGS assembly of Glycine max.</title>
        <authorList>
            <person name="Schmutz J."/>
            <person name="Cannon S."/>
            <person name="Schlueter J."/>
            <person name="Ma J."/>
            <person name="Mitros T."/>
            <person name="Nelson W."/>
            <person name="Hyten D."/>
            <person name="Song Q."/>
            <person name="Thelen J."/>
            <person name="Cheng J."/>
            <person name="Xu D."/>
            <person name="Hellsten U."/>
            <person name="May G."/>
            <person name="Yu Y."/>
            <person name="Sakurai T."/>
            <person name="Umezawa T."/>
            <person name="Bhattacharyya M."/>
            <person name="Sandhu D."/>
            <person name="Valliyodan B."/>
            <person name="Lindquist E."/>
            <person name="Peto M."/>
            <person name="Grant D."/>
            <person name="Shu S."/>
            <person name="Goodstein D."/>
            <person name="Barry K."/>
            <person name="Futrell-Griggs M."/>
            <person name="Abernathy B."/>
            <person name="Du J."/>
            <person name="Tian Z."/>
            <person name="Zhu L."/>
            <person name="Gill N."/>
            <person name="Joshi T."/>
            <person name="Libault M."/>
            <person name="Sethuraman A."/>
            <person name="Zhang X."/>
            <person name="Shinozaki K."/>
            <person name="Nguyen H."/>
            <person name="Wing R."/>
            <person name="Cregan P."/>
            <person name="Specht J."/>
            <person name="Grimwood J."/>
            <person name="Rokhsar D."/>
            <person name="Stacey G."/>
            <person name="Shoemaker R."/>
            <person name="Jackson S."/>
        </authorList>
    </citation>
    <scope>NUCLEOTIDE SEQUENCE</scope>
    <source>
        <tissue evidence="16">Callus</tissue>
    </source>
</reference>
<dbReference type="SUPFAM" id="SSF57850">
    <property type="entry name" value="RING/U-box"/>
    <property type="match status" value="1"/>
</dbReference>
<evidence type="ECO:0000256" key="6">
    <source>
        <dbReference type="ARBA" id="ARBA00022692"/>
    </source>
</evidence>
<evidence type="ECO:0000313" key="16">
    <source>
        <dbReference type="EMBL" id="KRH20321.1"/>
    </source>
</evidence>
<dbReference type="Proteomes" id="UP000008827">
    <property type="component" value="Chromosome 13"/>
</dbReference>
<dbReference type="RefSeq" id="XP_006594289.1">
    <property type="nucleotide sequence ID" value="XM_006594226.4"/>
</dbReference>
<evidence type="ECO:0000256" key="4">
    <source>
        <dbReference type="ARBA" id="ARBA00012483"/>
    </source>
</evidence>